<sequence>MADPQSRRCLFETLPVEVHLNILKGLPDLTSLDSVLHASPKVYGVFAVYAVEITETILACDYKIVVSYHRHPARTDEIHHGPHPVESGITCAYVRVMFYMMAAIRSSKFPVHSLSDFCVKVIDPFWWRATTRRGRATPGYYMPESLPRDTPPGVLRSLVATHRRLNWLSLDCLKFYLARFESIRPSCPAIGRKAFARGRRAGTIHLDAEGLDEVPGRPVVMRDGGPPSWVEEQRMTRAFWRLQFVYDLRKAARASLLPTWPAEDVERLRNSDQTQLLSLFMEHDIAYPRCIEKEEIDSLGEYMEVAHGCHWPDEVPGSLQVSRAEWWPLPHHEARGDKKLAERSLGVRAKLHLAWYLNWRDFERDVELGFAFWSEERLQAIGLMGQCRRLGVWAKFKYAYVWHSINSGGGAATL</sequence>
<dbReference type="EMBL" id="JAQQWL010000002">
    <property type="protein sequence ID" value="KAK8086033.1"/>
    <property type="molecule type" value="Genomic_DNA"/>
</dbReference>
<protein>
    <recommendedName>
        <fullName evidence="3">F-box domain-containing protein</fullName>
    </recommendedName>
</protein>
<name>A0ABR1WRD8_9PEZI</name>
<evidence type="ECO:0000313" key="1">
    <source>
        <dbReference type="EMBL" id="KAK8086033.1"/>
    </source>
</evidence>
<keyword evidence="2" id="KW-1185">Reference proteome</keyword>
<dbReference type="Proteomes" id="UP001480595">
    <property type="component" value="Unassembled WGS sequence"/>
</dbReference>
<organism evidence="1 2">
    <name type="scientific">Apiospora phragmitis</name>
    <dbReference type="NCBI Taxonomy" id="2905665"/>
    <lineage>
        <taxon>Eukaryota</taxon>
        <taxon>Fungi</taxon>
        <taxon>Dikarya</taxon>
        <taxon>Ascomycota</taxon>
        <taxon>Pezizomycotina</taxon>
        <taxon>Sordariomycetes</taxon>
        <taxon>Xylariomycetidae</taxon>
        <taxon>Amphisphaeriales</taxon>
        <taxon>Apiosporaceae</taxon>
        <taxon>Apiospora</taxon>
    </lineage>
</organism>
<dbReference type="RefSeq" id="XP_066720557.1">
    <property type="nucleotide sequence ID" value="XM_066852416.1"/>
</dbReference>
<evidence type="ECO:0000313" key="2">
    <source>
        <dbReference type="Proteomes" id="UP001480595"/>
    </source>
</evidence>
<reference evidence="1 2" key="1">
    <citation type="submission" date="2023-01" db="EMBL/GenBank/DDBJ databases">
        <title>Analysis of 21 Apiospora genomes using comparative genomics revels a genus with tremendous synthesis potential of carbohydrate active enzymes and secondary metabolites.</title>
        <authorList>
            <person name="Sorensen T."/>
        </authorList>
    </citation>
    <scope>NUCLEOTIDE SEQUENCE [LARGE SCALE GENOMIC DNA]</scope>
    <source>
        <strain evidence="1 2">CBS 135458</strain>
    </source>
</reference>
<gene>
    <name evidence="1" type="ORF">PG994_001007</name>
</gene>
<proteinExistence type="predicted"/>
<dbReference type="GeneID" id="92085479"/>
<comment type="caution">
    <text evidence="1">The sequence shown here is derived from an EMBL/GenBank/DDBJ whole genome shotgun (WGS) entry which is preliminary data.</text>
</comment>
<accession>A0ABR1WRD8</accession>
<evidence type="ECO:0008006" key="3">
    <source>
        <dbReference type="Google" id="ProtNLM"/>
    </source>
</evidence>